<comment type="similarity">
    <text evidence="2 7">Belongs to the profilin family.</text>
</comment>
<evidence type="ECO:0000313" key="9">
    <source>
        <dbReference type="Proteomes" id="UP001344447"/>
    </source>
</evidence>
<evidence type="ECO:0000256" key="1">
    <source>
        <dbReference type="ARBA" id="ARBA00004245"/>
    </source>
</evidence>
<dbReference type="EMBL" id="JAVFKY010000002">
    <property type="protein sequence ID" value="KAK5580033.1"/>
    <property type="molecule type" value="Genomic_DNA"/>
</dbReference>
<dbReference type="PRINTS" id="PR00392">
    <property type="entry name" value="PROFILIN"/>
</dbReference>
<evidence type="ECO:0000256" key="2">
    <source>
        <dbReference type="ARBA" id="ARBA00010058"/>
    </source>
</evidence>
<keyword evidence="5" id="KW-0206">Cytoskeleton</keyword>
<dbReference type="InterPro" id="IPR048278">
    <property type="entry name" value="PFN"/>
</dbReference>
<dbReference type="PRINTS" id="PR01640">
    <property type="entry name" value="PROFILINPLNT"/>
</dbReference>
<reference evidence="8 9" key="1">
    <citation type="submission" date="2023-11" db="EMBL/GenBank/DDBJ databases">
        <title>Dfirmibasis_genome.</title>
        <authorList>
            <person name="Edelbroek B."/>
            <person name="Kjellin J."/>
            <person name="Jerlstrom-Hultqvist J."/>
            <person name="Soderbom F."/>
        </authorList>
    </citation>
    <scope>NUCLEOTIDE SEQUENCE [LARGE SCALE GENOMIC DNA]</scope>
    <source>
        <strain evidence="8 9">TNS-C-14</strain>
    </source>
</reference>
<gene>
    <name evidence="8" type="ORF">RB653_000046</name>
</gene>
<accession>A0AAN7U5G7</accession>
<dbReference type="PROSITE" id="PS00414">
    <property type="entry name" value="PROFILIN"/>
    <property type="match status" value="1"/>
</dbReference>
<evidence type="ECO:0000313" key="8">
    <source>
        <dbReference type="EMBL" id="KAK5580033.1"/>
    </source>
</evidence>
<proteinExistence type="inferred from homology"/>
<dbReference type="GO" id="GO:0030837">
    <property type="term" value="P:negative regulation of actin filament polymerization"/>
    <property type="evidence" value="ECO:0007669"/>
    <property type="project" value="UniProtKB-ARBA"/>
</dbReference>
<keyword evidence="4 7" id="KW-0009">Actin-binding</keyword>
<evidence type="ECO:0000256" key="6">
    <source>
        <dbReference type="ARBA" id="ARBA00025549"/>
    </source>
</evidence>
<keyword evidence="3" id="KW-0963">Cytoplasm</keyword>
<evidence type="ECO:0000256" key="4">
    <source>
        <dbReference type="ARBA" id="ARBA00023203"/>
    </source>
</evidence>
<dbReference type="Gene3D" id="3.30.450.30">
    <property type="entry name" value="Dynein light chain 2a, cytoplasmic"/>
    <property type="match status" value="1"/>
</dbReference>
<protein>
    <recommendedName>
        <fullName evidence="7">Profilin</fullName>
    </recommendedName>
</protein>
<dbReference type="InterPro" id="IPR005455">
    <property type="entry name" value="PFN_euk"/>
</dbReference>
<dbReference type="SUPFAM" id="SSF55770">
    <property type="entry name" value="Profilin (actin-binding protein)"/>
    <property type="match status" value="1"/>
</dbReference>
<comment type="caution">
    <text evidence="8">The sequence shown here is derived from an EMBL/GenBank/DDBJ whole genome shotgun (WGS) entry which is preliminary data.</text>
</comment>
<dbReference type="InterPro" id="IPR036140">
    <property type="entry name" value="PFN_sf"/>
</dbReference>
<evidence type="ECO:0000256" key="7">
    <source>
        <dbReference type="RuleBase" id="RU003909"/>
    </source>
</evidence>
<dbReference type="GO" id="GO:0003785">
    <property type="term" value="F:actin monomer binding"/>
    <property type="evidence" value="ECO:0007669"/>
    <property type="project" value="TreeGrafter"/>
</dbReference>
<dbReference type="InterPro" id="IPR027310">
    <property type="entry name" value="Profilin_CS"/>
</dbReference>
<dbReference type="GO" id="GO:0030838">
    <property type="term" value="P:positive regulation of actin filament polymerization"/>
    <property type="evidence" value="ECO:0007669"/>
    <property type="project" value="UniProtKB-ARBA"/>
</dbReference>
<dbReference type="Pfam" id="PF00235">
    <property type="entry name" value="Profilin"/>
    <property type="match status" value="1"/>
</dbReference>
<dbReference type="PANTHER" id="PTHR11604">
    <property type="entry name" value="PROFILIN"/>
    <property type="match status" value="1"/>
</dbReference>
<comment type="function">
    <text evidence="6">Binds to actin and affects the structure of the cytoskeleton. At high concentrations, profilin prevents the polymerization of actin, whereas it enhances it at low concentrations. By binding to PIP2, it inhibits the formation of IP3 and DG.</text>
</comment>
<dbReference type="GO" id="GO:0005938">
    <property type="term" value="C:cell cortex"/>
    <property type="evidence" value="ECO:0007669"/>
    <property type="project" value="TreeGrafter"/>
</dbReference>
<dbReference type="SMART" id="SM00392">
    <property type="entry name" value="PROF"/>
    <property type="match status" value="1"/>
</dbReference>
<keyword evidence="9" id="KW-1185">Reference proteome</keyword>
<evidence type="ECO:0000256" key="5">
    <source>
        <dbReference type="ARBA" id="ARBA00023212"/>
    </source>
</evidence>
<organism evidence="8 9">
    <name type="scientific">Dictyostelium firmibasis</name>
    <dbReference type="NCBI Taxonomy" id="79012"/>
    <lineage>
        <taxon>Eukaryota</taxon>
        <taxon>Amoebozoa</taxon>
        <taxon>Evosea</taxon>
        <taxon>Eumycetozoa</taxon>
        <taxon>Dictyostelia</taxon>
        <taxon>Dictyosteliales</taxon>
        <taxon>Dictyosteliaceae</taxon>
        <taxon>Dictyostelium</taxon>
    </lineage>
</organism>
<dbReference type="AlphaFoldDB" id="A0AAN7U5G7"/>
<sequence>MSWQQYVDEQLIGAGLSGAAILGHDGGTWAKHKLDIPKQEGEGLVHLFNNPGDAFAKGINVGGVKYMCIKADSQSIYGKKGAGGCVCAKTGQSIVIGIYDDKIQPGPATLIVEKLGDYLKDNNY</sequence>
<dbReference type="GO" id="GO:0045010">
    <property type="term" value="P:actin nucleation"/>
    <property type="evidence" value="ECO:0007669"/>
    <property type="project" value="UniProtKB-ARBA"/>
</dbReference>
<comment type="subcellular location">
    <subcellularLocation>
        <location evidence="1">Cytoplasm</location>
        <location evidence="1">Cytoskeleton</location>
    </subcellularLocation>
</comment>
<dbReference type="PANTHER" id="PTHR11604:SF0">
    <property type="entry name" value="PROFILIN"/>
    <property type="match status" value="1"/>
</dbReference>
<name>A0AAN7U5G7_9MYCE</name>
<evidence type="ECO:0000256" key="3">
    <source>
        <dbReference type="ARBA" id="ARBA00022490"/>
    </source>
</evidence>
<dbReference type="Proteomes" id="UP001344447">
    <property type="component" value="Unassembled WGS sequence"/>
</dbReference>
<dbReference type="GO" id="GO:0005856">
    <property type="term" value="C:cytoskeleton"/>
    <property type="evidence" value="ECO:0007669"/>
    <property type="project" value="UniProtKB-SubCell"/>
</dbReference>
<dbReference type="FunFam" id="3.30.450.30:FF:000001">
    <property type="entry name" value="Profilin"/>
    <property type="match status" value="1"/>
</dbReference>
<dbReference type="CDD" id="cd00148">
    <property type="entry name" value="PROF"/>
    <property type="match status" value="1"/>
</dbReference>